<feature type="compositionally biased region" description="Polar residues" evidence="19">
    <location>
        <begin position="70"/>
        <end position="82"/>
    </location>
</feature>
<evidence type="ECO:0000256" key="15">
    <source>
        <dbReference type="ARBA" id="ARBA00023306"/>
    </source>
</evidence>
<dbReference type="InterPro" id="IPR013960">
    <property type="entry name" value="DASH_Duo1"/>
</dbReference>
<keyword evidence="7" id="KW-0132">Cell division</keyword>
<dbReference type="GeneID" id="37033123"/>
<name>A0A316W4W9_9BASI</name>
<dbReference type="Proteomes" id="UP000245783">
    <property type="component" value="Unassembled WGS sequence"/>
</dbReference>
<feature type="compositionally biased region" description="Low complexity" evidence="19">
    <location>
        <begin position="28"/>
        <end position="63"/>
    </location>
</feature>
<dbReference type="InParanoid" id="A0A316W4W9"/>
<reference evidence="20 21" key="1">
    <citation type="journal article" date="2018" name="Mol. Biol. Evol.">
        <title>Broad Genomic Sampling Reveals a Smut Pathogenic Ancestry of the Fungal Clade Ustilaginomycotina.</title>
        <authorList>
            <person name="Kijpornyongpan T."/>
            <person name="Mondo S.J."/>
            <person name="Barry K."/>
            <person name="Sandor L."/>
            <person name="Lee J."/>
            <person name="Lipzen A."/>
            <person name="Pangilinan J."/>
            <person name="LaButti K."/>
            <person name="Hainaut M."/>
            <person name="Henrissat B."/>
            <person name="Grigoriev I.V."/>
            <person name="Spatafora J.W."/>
            <person name="Aime M.C."/>
        </authorList>
    </citation>
    <scope>NUCLEOTIDE SEQUENCE [LARGE SCALE GENOMIC DNA]</scope>
    <source>
        <strain evidence="20 21">MCA 4658</strain>
    </source>
</reference>
<dbReference type="GO" id="GO:0051301">
    <property type="term" value="P:cell division"/>
    <property type="evidence" value="ECO:0007669"/>
    <property type="project" value="UniProtKB-KW"/>
</dbReference>
<evidence type="ECO:0000256" key="11">
    <source>
        <dbReference type="ARBA" id="ARBA00022838"/>
    </source>
</evidence>
<gene>
    <name evidence="20" type="ORF">IE81DRAFT_244161</name>
</gene>
<keyword evidence="9" id="KW-0498">Mitosis</keyword>
<keyword evidence="5" id="KW-0158">Chromosome</keyword>
<feature type="compositionally biased region" description="Low complexity" evidence="19">
    <location>
        <begin position="115"/>
        <end position="135"/>
    </location>
</feature>
<keyword evidence="11" id="KW-0995">Kinetochore</keyword>
<evidence type="ECO:0000256" key="7">
    <source>
        <dbReference type="ARBA" id="ARBA00022618"/>
    </source>
</evidence>
<comment type="similarity">
    <text evidence="4">Belongs to the DASH complex DUO1 family.</text>
</comment>
<evidence type="ECO:0000256" key="4">
    <source>
        <dbReference type="ARBA" id="ARBA00005366"/>
    </source>
</evidence>
<feature type="compositionally biased region" description="Polar residues" evidence="19">
    <location>
        <begin position="1"/>
        <end position="10"/>
    </location>
</feature>
<dbReference type="GO" id="GO:0007059">
    <property type="term" value="P:chromosome segregation"/>
    <property type="evidence" value="ECO:0007669"/>
    <property type="project" value="UniProtKB-KW"/>
</dbReference>
<evidence type="ECO:0000256" key="2">
    <source>
        <dbReference type="ARBA" id="ARBA00004186"/>
    </source>
</evidence>
<dbReference type="GO" id="GO:0000278">
    <property type="term" value="P:mitotic cell cycle"/>
    <property type="evidence" value="ECO:0007669"/>
    <property type="project" value="InterPro"/>
</dbReference>
<evidence type="ECO:0000256" key="18">
    <source>
        <dbReference type="ARBA" id="ARBA00044358"/>
    </source>
</evidence>
<feature type="region of interest" description="Disordered" evidence="19">
    <location>
        <begin position="107"/>
        <end position="293"/>
    </location>
</feature>
<organism evidence="20 21">
    <name type="scientific">Ceraceosorus guamensis</name>
    <dbReference type="NCBI Taxonomy" id="1522189"/>
    <lineage>
        <taxon>Eukaryota</taxon>
        <taxon>Fungi</taxon>
        <taxon>Dikarya</taxon>
        <taxon>Basidiomycota</taxon>
        <taxon>Ustilaginomycotina</taxon>
        <taxon>Exobasidiomycetes</taxon>
        <taxon>Ceraceosorales</taxon>
        <taxon>Ceraceosoraceae</taxon>
        <taxon>Ceraceosorus</taxon>
    </lineage>
</organism>
<evidence type="ECO:0000313" key="20">
    <source>
        <dbReference type="EMBL" id="PWN44940.1"/>
    </source>
</evidence>
<keyword evidence="12" id="KW-0175">Coiled coil</keyword>
<dbReference type="PANTHER" id="PTHR28216:SF1">
    <property type="entry name" value="DASH COMPLEX SUBUNIT DUO1"/>
    <property type="match status" value="1"/>
</dbReference>
<evidence type="ECO:0000256" key="13">
    <source>
        <dbReference type="ARBA" id="ARBA00023212"/>
    </source>
</evidence>
<evidence type="ECO:0000256" key="3">
    <source>
        <dbReference type="ARBA" id="ARBA00004629"/>
    </source>
</evidence>
<sequence length="391" mass="40407">MSSTANSSTRGADKSPSKPVAKSRQSLAPPGARRSVAPRSSAAPTKPSSAAPAAAARTARPAAGNRIANVASTSVDASSGQYDSPGIDARFADRLAELSVGDDSALMEFGGETDSSPLVSLSSRSGAAGPRASFGKRGPRPSWGPKAFSNKDAAFAPAPVHPKPSMRFLEGIGADSSAAEESQVGGSKAPISGTSGRARARQSLFQKSSLFSSDGVATSTSEAAAAAAAAADADESFDFQGTQAELGLGQGDHGRGEGRASGQAKFTPRATTASGLPANDEPTQPGKAETQEQRRAQLDELRRMNEVFEGYENMLRGTTDQVDDFSQRIAETDALLDMYIDLLRQADRTQRLLLDGDWKGATEVSGLYADQDSAYASLVGRSRADTLAAAS</sequence>
<keyword evidence="21" id="KW-1185">Reference proteome</keyword>
<dbReference type="GO" id="GO:0005874">
    <property type="term" value="C:microtubule"/>
    <property type="evidence" value="ECO:0007669"/>
    <property type="project" value="UniProtKB-KW"/>
</dbReference>
<evidence type="ECO:0000256" key="14">
    <source>
        <dbReference type="ARBA" id="ARBA00023242"/>
    </source>
</evidence>
<evidence type="ECO:0000313" key="21">
    <source>
        <dbReference type="Proteomes" id="UP000245783"/>
    </source>
</evidence>
<keyword evidence="15" id="KW-0131">Cell cycle</keyword>
<evidence type="ECO:0000256" key="6">
    <source>
        <dbReference type="ARBA" id="ARBA00022490"/>
    </source>
</evidence>
<evidence type="ECO:0000256" key="1">
    <source>
        <dbReference type="ARBA" id="ARBA00004123"/>
    </source>
</evidence>
<evidence type="ECO:0000256" key="8">
    <source>
        <dbReference type="ARBA" id="ARBA00022701"/>
    </source>
</evidence>
<keyword evidence="6" id="KW-0963">Cytoplasm</keyword>
<dbReference type="RefSeq" id="XP_025372100.1">
    <property type="nucleotide sequence ID" value="XM_025511253.1"/>
</dbReference>
<keyword evidence="10" id="KW-0159">Chromosome partition</keyword>
<evidence type="ECO:0000256" key="12">
    <source>
        <dbReference type="ARBA" id="ARBA00023054"/>
    </source>
</evidence>
<dbReference type="EMBL" id="KZ819358">
    <property type="protein sequence ID" value="PWN44940.1"/>
    <property type="molecule type" value="Genomic_DNA"/>
</dbReference>
<evidence type="ECO:0000256" key="17">
    <source>
        <dbReference type="ARBA" id="ARBA00044152"/>
    </source>
</evidence>
<evidence type="ECO:0000256" key="16">
    <source>
        <dbReference type="ARBA" id="ARBA00023328"/>
    </source>
</evidence>
<accession>A0A316W4W9</accession>
<dbReference type="STRING" id="1522189.A0A316W4W9"/>
<keyword evidence="16" id="KW-0137">Centromere</keyword>
<evidence type="ECO:0000256" key="9">
    <source>
        <dbReference type="ARBA" id="ARBA00022776"/>
    </source>
</evidence>
<evidence type="ECO:0000256" key="5">
    <source>
        <dbReference type="ARBA" id="ARBA00022454"/>
    </source>
</evidence>
<dbReference type="AlphaFoldDB" id="A0A316W4W9"/>
<dbReference type="GO" id="GO:0072686">
    <property type="term" value="C:mitotic spindle"/>
    <property type="evidence" value="ECO:0007669"/>
    <property type="project" value="InterPro"/>
</dbReference>
<evidence type="ECO:0000256" key="10">
    <source>
        <dbReference type="ARBA" id="ARBA00022829"/>
    </source>
</evidence>
<comment type="subcellular location">
    <subcellularLocation>
        <location evidence="3">Chromosome</location>
        <location evidence="3">Centromere</location>
        <location evidence="3">Kinetochore</location>
    </subcellularLocation>
    <subcellularLocation>
        <location evidence="2">Cytoplasm</location>
        <location evidence="2">Cytoskeleton</location>
        <location evidence="2">Spindle</location>
    </subcellularLocation>
    <subcellularLocation>
        <location evidence="1">Nucleus</location>
    </subcellularLocation>
</comment>
<keyword evidence="8" id="KW-0493">Microtubule</keyword>
<feature type="region of interest" description="Disordered" evidence="19">
    <location>
        <begin position="1"/>
        <end position="87"/>
    </location>
</feature>
<keyword evidence="14" id="KW-0539">Nucleus</keyword>
<keyword evidence="13" id="KW-0206">Cytoskeleton</keyword>
<protein>
    <recommendedName>
        <fullName evidence="17">DASH complex subunit DUO1</fullName>
    </recommendedName>
    <alternativeName>
        <fullName evidence="18">Outer kinetochore protein DUO1</fullName>
    </alternativeName>
</protein>
<dbReference type="GO" id="GO:0042729">
    <property type="term" value="C:DASH complex"/>
    <property type="evidence" value="ECO:0007669"/>
    <property type="project" value="InterPro"/>
</dbReference>
<dbReference type="Pfam" id="PF08651">
    <property type="entry name" value="DASH_Duo1"/>
    <property type="match status" value="1"/>
</dbReference>
<dbReference type="OrthoDB" id="5599235at2759"/>
<feature type="compositionally biased region" description="Low complexity" evidence="19">
    <location>
        <begin position="202"/>
        <end position="231"/>
    </location>
</feature>
<evidence type="ECO:0000256" key="19">
    <source>
        <dbReference type="SAM" id="MobiDB-lite"/>
    </source>
</evidence>
<dbReference type="PANTHER" id="PTHR28216">
    <property type="entry name" value="DASH COMPLEX SUBUNIT DUO1"/>
    <property type="match status" value="1"/>
</dbReference>
<proteinExistence type="inferred from homology"/>